<dbReference type="InterPro" id="IPR000537">
    <property type="entry name" value="UbiA_prenyltransferase"/>
</dbReference>
<organism evidence="15 16">
    <name type="scientific">Benzoatithermus flavus</name>
    <dbReference type="NCBI Taxonomy" id="3108223"/>
    <lineage>
        <taxon>Bacteria</taxon>
        <taxon>Pseudomonadati</taxon>
        <taxon>Pseudomonadota</taxon>
        <taxon>Alphaproteobacteria</taxon>
        <taxon>Geminicoccales</taxon>
        <taxon>Geminicoccaceae</taxon>
        <taxon>Benzoatithermus</taxon>
    </lineage>
</organism>
<dbReference type="Gene3D" id="1.10.357.140">
    <property type="entry name" value="UbiA prenyltransferase"/>
    <property type="match status" value="1"/>
</dbReference>
<evidence type="ECO:0000256" key="9">
    <source>
        <dbReference type="ARBA" id="ARBA00023136"/>
    </source>
</evidence>
<dbReference type="InterPro" id="IPR006369">
    <property type="entry name" value="Protohaem_IX_farnesylTrfase"/>
</dbReference>
<feature type="transmembrane region" description="Helical" evidence="14">
    <location>
        <begin position="36"/>
        <end position="52"/>
    </location>
</feature>
<gene>
    <name evidence="14" type="primary">ctaB</name>
    <name evidence="15" type="ORF">U1T56_02870</name>
</gene>
<accession>A0ABU8XNS0</accession>
<feature type="transmembrane region" description="Helical" evidence="14">
    <location>
        <begin position="254"/>
        <end position="273"/>
    </location>
</feature>
<evidence type="ECO:0000256" key="11">
    <source>
        <dbReference type="ARBA" id="ARBA00040810"/>
    </source>
</evidence>
<reference evidence="15 16" key="1">
    <citation type="submission" date="2024-01" db="EMBL/GenBank/DDBJ databases">
        <title>Multi-omics insights into the function and evolution of sodium benzoate biodegradation pathways in Benzoatithermus flavus gen. nov., sp. nov. from hot spring.</title>
        <authorList>
            <person name="Hu C.-J."/>
            <person name="Li W.-J."/>
        </authorList>
    </citation>
    <scope>NUCLEOTIDE SEQUENCE [LARGE SCALE GENOMIC DNA]</scope>
    <source>
        <strain evidence="15 16">SYSU G07066</strain>
    </source>
</reference>
<dbReference type="EMBL" id="JBBLZC010000002">
    <property type="protein sequence ID" value="MEK0082080.1"/>
    <property type="molecule type" value="Genomic_DNA"/>
</dbReference>
<keyword evidence="4 14" id="KW-1003">Cell membrane</keyword>
<comment type="pathway">
    <text evidence="2 14">Porphyrin-containing compound metabolism; heme O biosynthesis; heme O from protoheme: step 1/1.</text>
</comment>
<protein>
    <recommendedName>
        <fullName evidence="11 14">Protoheme IX farnesyltransferase</fullName>
        <ecNumber evidence="3 14">2.5.1.141</ecNumber>
    </recommendedName>
    <alternativeName>
        <fullName evidence="12 14">Heme B farnesyltransferase</fullName>
    </alternativeName>
    <alternativeName>
        <fullName evidence="10 14">Heme O synthase</fullName>
    </alternativeName>
</protein>
<dbReference type="PANTHER" id="PTHR43448">
    <property type="entry name" value="PROTOHEME IX FARNESYLTRANSFERASE, MITOCHONDRIAL"/>
    <property type="match status" value="1"/>
</dbReference>
<evidence type="ECO:0000256" key="3">
    <source>
        <dbReference type="ARBA" id="ARBA00012292"/>
    </source>
</evidence>
<feature type="transmembrane region" description="Helical" evidence="14">
    <location>
        <begin position="156"/>
        <end position="175"/>
    </location>
</feature>
<comment type="function">
    <text evidence="14">Converts heme B (protoheme IX) to heme O by substitution of the vinyl group on carbon 2 of heme B porphyrin ring with a hydroxyethyl farnesyl side group.</text>
</comment>
<feature type="transmembrane region" description="Helical" evidence="14">
    <location>
        <begin position="102"/>
        <end position="122"/>
    </location>
</feature>
<comment type="subcellular location">
    <subcellularLocation>
        <location evidence="1 14">Cell membrane</location>
        <topology evidence="1 14">Multi-pass membrane protein</topology>
    </subcellularLocation>
</comment>
<feature type="transmembrane region" description="Helical" evidence="14">
    <location>
        <begin position="128"/>
        <end position="149"/>
    </location>
</feature>
<evidence type="ECO:0000256" key="1">
    <source>
        <dbReference type="ARBA" id="ARBA00004651"/>
    </source>
</evidence>
<proteinExistence type="inferred from homology"/>
<evidence type="ECO:0000256" key="4">
    <source>
        <dbReference type="ARBA" id="ARBA00022475"/>
    </source>
</evidence>
<dbReference type="InterPro" id="IPR030470">
    <property type="entry name" value="UbiA_prenylTrfase_CS"/>
</dbReference>
<evidence type="ECO:0000256" key="5">
    <source>
        <dbReference type="ARBA" id="ARBA00022679"/>
    </source>
</evidence>
<evidence type="ECO:0000256" key="7">
    <source>
        <dbReference type="ARBA" id="ARBA00022989"/>
    </source>
</evidence>
<keyword evidence="16" id="KW-1185">Reference proteome</keyword>
<keyword evidence="9 14" id="KW-0472">Membrane</keyword>
<evidence type="ECO:0000313" key="15">
    <source>
        <dbReference type="EMBL" id="MEK0082080.1"/>
    </source>
</evidence>
<dbReference type="PROSITE" id="PS00943">
    <property type="entry name" value="UBIA"/>
    <property type="match status" value="1"/>
</dbReference>
<evidence type="ECO:0000256" key="14">
    <source>
        <dbReference type="HAMAP-Rule" id="MF_00154"/>
    </source>
</evidence>
<dbReference type="RefSeq" id="WP_418157935.1">
    <property type="nucleotide sequence ID" value="NZ_JBBLZC010000002.1"/>
</dbReference>
<keyword evidence="8 14" id="KW-0350">Heme biosynthesis</keyword>
<comment type="caution">
    <text evidence="15">The sequence shown here is derived from an EMBL/GenBank/DDBJ whole genome shotgun (WGS) entry which is preliminary data.</text>
</comment>
<evidence type="ECO:0000256" key="6">
    <source>
        <dbReference type="ARBA" id="ARBA00022692"/>
    </source>
</evidence>
<feature type="transmembrane region" description="Helical" evidence="14">
    <location>
        <begin position="230"/>
        <end position="248"/>
    </location>
</feature>
<evidence type="ECO:0000313" key="16">
    <source>
        <dbReference type="Proteomes" id="UP001375743"/>
    </source>
</evidence>
<dbReference type="NCBIfam" id="TIGR01473">
    <property type="entry name" value="cyoE_ctaB"/>
    <property type="match status" value="1"/>
</dbReference>
<evidence type="ECO:0000256" key="13">
    <source>
        <dbReference type="ARBA" id="ARBA00047690"/>
    </source>
</evidence>
<comment type="miscellaneous">
    <text evidence="14">Carbon 2 of the heme B porphyrin ring is defined according to the Fischer nomenclature.</text>
</comment>
<dbReference type="InterPro" id="IPR044878">
    <property type="entry name" value="UbiA_sf"/>
</dbReference>
<keyword evidence="6 14" id="KW-0812">Transmembrane</keyword>
<keyword evidence="5 14" id="KW-0808">Transferase</keyword>
<dbReference type="PANTHER" id="PTHR43448:SF7">
    <property type="entry name" value="4-HYDROXYBENZOATE SOLANESYLTRANSFERASE"/>
    <property type="match status" value="1"/>
</dbReference>
<dbReference type="GO" id="GO:0008495">
    <property type="term" value="F:protoheme IX farnesyltransferase activity"/>
    <property type="evidence" value="ECO:0007669"/>
    <property type="project" value="UniProtKB-EC"/>
</dbReference>
<dbReference type="HAMAP" id="MF_00154">
    <property type="entry name" value="CyoE_CtaB"/>
    <property type="match status" value="1"/>
</dbReference>
<evidence type="ECO:0000256" key="8">
    <source>
        <dbReference type="ARBA" id="ARBA00023133"/>
    </source>
</evidence>
<feature type="transmembrane region" description="Helical" evidence="14">
    <location>
        <begin position="285"/>
        <end position="305"/>
    </location>
</feature>
<comment type="similarity">
    <text evidence="14">Belongs to the UbiA prenyltransferase family. Protoheme IX farnesyltransferase subfamily.</text>
</comment>
<evidence type="ECO:0000256" key="10">
    <source>
        <dbReference type="ARBA" id="ARBA00030253"/>
    </source>
</evidence>
<keyword evidence="7 14" id="KW-1133">Transmembrane helix</keyword>
<feature type="transmembrane region" description="Helical" evidence="14">
    <location>
        <begin position="181"/>
        <end position="204"/>
    </location>
</feature>
<dbReference type="CDD" id="cd13957">
    <property type="entry name" value="PT_UbiA_Cox10"/>
    <property type="match status" value="1"/>
</dbReference>
<sequence length="311" mass="33516">MAKVGEAGVGAAMRGTAAAPRVSELRDFWTLLKPNVMQLVIFTSAVGLFLAPGHLHPLLAFTAILCIAAGAGASAAINNWYDADIDCRMARTRLRPTATGRIDPAEALAVGVTLAIFSVMVMSLALNYLAGALLAFTIGFYVFVYTMWLKRRTPQNIVIGGAAGALPPVVAWAAVTGGISLLPILLFLIIFLWTPPHFWALALYRNGDYDRVGVPMLPVVAGRKRTLDHILAYTVVLVAVTLLPALLGQAGLCYAAIALVLGGVFLAHVVRLWRQDRDVLAMRVFRFSIFYLFLLYAGLVVDRVLPTLVLG</sequence>
<name>A0ABU8XNS0_9PROT</name>
<dbReference type="Pfam" id="PF01040">
    <property type="entry name" value="UbiA"/>
    <property type="match status" value="1"/>
</dbReference>
<dbReference type="EC" id="2.5.1.141" evidence="3 14"/>
<evidence type="ECO:0000256" key="2">
    <source>
        <dbReference type="ARBA" id="ARBA00004919"/>
    </source>
</evidence>
<evidence type="ECO:0000256" key="12">
    <source>
        <dbReference type="ARBA" id="ARBA00042475"/>
    </source>
</evidence>
<dbReference type="Proteomes" id="UP001375743">
    <property type="component" value="Unassembled WGS sequence"/>
</dbReference>
<dbReference type="NCBIfam" id="NF003349">
    <property type="entry name" value="PRK04375.1-2"/>
    <property type="match status" value="1"/>
</dbReference>
<comment type="catalytic activity">
    <reaction evidence="13 14">
        <text>heme b + (2E,6E)-farnesyl diphosphate + H2O = Fe(II)-heme o + diphosphate</text>
        <dbReference type="Rhea" id="RHEA:28070"/>
        <dbReference type="ChEBI" id="CHEBI:15377"/>
        <dbReference type="ChEBI" id="CHEBI:33019"/>
        <dbReference type="ChEBI" id="CHEBI:60344"/>
        <dbReference type="ChEBI" id="CHEBI:60530"/>
        <dbReference type="ChEBI" id="CHEBI:175763"/>
        <dbReference type="EC" id="2.5.1.141"/>
    </reaction>
</comment>
<feature type="transmembrane region" description="Helical" evidence="14">
    <location>
        <begin position="58"/>
        <end position="81"/>
    </location>
</feature>